<keyword evidence="3" id="KW-1185">Reference proteome</keyword>
<dbReference type="SUPFAM" id="SSF140453">
    <property type="entry name" value="EsxAB dimer-like"/>
    <property type="match status" value="1"/>
</dbReference>
<evidence type="ECO:0000256" key="1">
    <source>
        <dbReference type="SAM" id="MobiDB-lite"/>
    </source>
</evidence>
<feature type="compositionally biased region" description="Polar residues" evidence="1">
    <location>
        <begin position="83"/>
        <end position="92"/>
    </location>
</feature>
<feature type="region of interest" description="Disordered" evidence="1">
    <location>
        <begin position="83"/>
        <end position="107"/>
    </location>
</feature>
<dbReference type="InterPro" id="IPR010310">
    <property type="entry name" value="T7SS_ESAT-6-like"/>
</dbReference>
<feature type="compositionally biased region" description="Low complexity" evidence="1">
    <location>
        <begin position="93"/>
        <end position="107"/>
    </location>
</feature>
<proteinExistence type="predicted"/>
<name>A0ABT1H6Q5_9NOCA</name>
<protein>
    <recommendedName>
        <fullName evidence="4">ESAT-6-like protein</fullName>
    </recommendedName>
</protein>
<organism evidence="2 3">
    <name type="scientific">Williamsia serinedens</name>
    <dbReference type="NCBI Taxonomy" id="391736"/>
    <lineage>
        <taxon>Bacteria</taxon>
        <taxon>Bacillati</taxon>
        <taxon>Actinomycetota</taxon>
        <taxon>Actinomycetes</taxon>
        <taxon>Mycobacteriales</taxon>
        <taxon>Nocardiaceae</taxon>
        <taxon>Williamsia</taxon>
    </lineage>
</organism>
<dbReference type="Pfam" id="PF06013">
    <property type="entry name" value="WXG100"/>
    <property type="match status" value="1"/>
</dbReference>
<accession>A0ABT1H6Q5</accession>
<evidence type="ECO:0000313" key="2">
    <source>
        <dbReference type="EMBL" id="MCP2162811.1"/>
    </source>
</evidence>
<dbReference type="RefSeq" id="WP_253656386.1">
    <property type="nucleotide sequence ID" value="NZ_BAAAOE010000006.1"/>
</dbReference>
<dbReference type="EMBL" id="JAMTCG010000008">
    <property type="protein sequence ID" value="MCP2162811.1"/>
    <property type="molecule type" value="Genomic_DNA"/>
</dbReference>
<dbReference type="Proteomes" id="UP001205740">
    <property type="component" value="Unassembled WGS sequence"/>
</dbReference>
<evidence type="ECO:0000313" key="3">
    <source>
        <dbReference type="Proteomes" id="UP001205740"/>
    </source>
</evidence>
<gene>
    <name evidence="2" type="ORF">LX12_004023</name>
</gene>
<comment type="caution">
    <text evidence="2">The sequence shown here is derived from an EMBL/GenBank/DDBJ whole genome shotgun (WGS) entry which is preliminary data.</text>
</comment>
<dbReference type="Gene3D" id="1.10.287.1060">
    <property type="entry name" value="ESAT-6-like"/>
    <property type="match status" value="1"/>
</dbReference>
<sequence>MAQGTNIDTGSVDQLRQKAEALQDHMRSVLRQTESVVQQAGHASIWAGDASREFQNVNARYQAGSTKLQQTMQEVLQSVNAGTKNYSSTDTDASASLRSSAGGLNLS</sequence>
<reference evidence="2 3" key="1">
    <citation type="submission" date="2022-06" db="EMBL/GenBank/DDBJ databases">
        <title>Genomic Encyclopedia of Archaeal and Bacterial Type Strains, Phase II (KMG-II): from individual species to whole genera.</title>
        <authorList>
            <person name="Goeker M."/>
        </authorList>
    </citation>
    <scope>NUCLEOTIDE SEQUENCE [LARGE SCALE GENOMIC DNA]</scope>
    <source>
        <strain evidence="2 3">DSM 45037</strain>
    </source>
</reference>
<evidence type="ECO:0008006" key="4">
    <source>
        <dbReference type="Google" id="ProtNLM"/>
    </source>
</evidence>
<dbReference type="InterPro" id="IPR036689">
    <property type="entry name" value="ESAT-6-like_sf"/>
</dbReference>